<keyword evidence="7 12" id="KW-0547">Nucleotide-binding</keyword>
<evidence type="ECO:0000256" key="1">
    <source>
        <dbReference type="ARBA" id="ARBA00004496"/>
    </source>
</evidence>
<dbReference type="Pfam" id="PF09190">
    <property type="entry name" value="DALR_2"/>
    <property type="match status" value="1"/>
</dbReference>
<comment type="similarity">
    <text evidence="2 12">Belongs to the class-I aminoacyl-tRNA synthetase family.</text>
</comment>
<evidence type="ECO:0000313" key="14">
    <source>
        <dbReference type="EMBL" id="ANW92606.1"/>
    </source>
</evidence>
<comment type="cofactor">
    <cofactor evidence="12">
        <name>Zn(2+)</name>
        <dbReference type="ChEBI" id="CHEBI:29105"/>
    </cofactor>
    <text evidence="12">Binds 1 zinc ion per subunit.</text>
</comment>
<evidence type="ECO:0000256" key="2">
    <source>
        <dbReference type="ARBA" id="ARBA00005594"/>
    </source>
</evidence>
<feature type="short sequence motif" description="'HIGH' region" evidence="12">
    <location>
        <begin position="256"/>
        <end position="266"/>
    </location>
</feature>
<dbReference type="FunFam" id="3.40.50.620:FF:000009">
    <property type="entry name" value="Cysteine--tRNA ligase"/>
    <property type="match status" value="1"/>
</dbReference>
<evidence type="ECO:0000256" key="7">
    <source>
        <dbReference type="ARBA" id="ARBA00022741"/>
    </source>
</evidence>
<feature type="short sequence motif" description="'KMSKS' region" evidence="12">
    <location>
        <begin position="508"/>
        <end position="512"/>
    </location>
</feature>
<evidence type="ECO:0000256" key="5">
    <source>
        <dbReference type="ARBA" id="ARBA00022598"/>
    </source>
</evidence>
<comment type="subunit">
    <text evidence="3 12">Monomer.</text>
</comment>
<dbReference type="Pfam" id="PF23493">
    <property type="entry name" value="CysS_C"/>
    <property type="match status" value="1"/>
</dbReference>
<dbReference type="Pfam" id="PF01406">
    <property type="entry name" value="tRNA-synt_1e"/>
    <property type="match status" value="1"/>
</dbReference>
<feature type="binding site" evidence="12">
    <location>
        <position position="254"/>
    </location>
    <ligand>
        <name>Zn(2+)</name>
        <dbReference type="ChEBI" id="CHEBI:29105"/>
    </ligand>
</feature>
<dbReference type="InterPro" id="IPR014729">
    <property type="entry name" value="Rossmann-like_a/b/a_fold"/>
</dbReference>
<dbReference type="GO" id="GO:0005524">
    <property type="term" value="F:ATP binding"/>
    <property type="evidence" value="ECO:0007669"/>
    <property type="project" value="UniProtKB-UniRule"/>
</dbReference>
<dbReference type="GO" id="GO:0005829">
    <property type="term" value="C:cytosol"/>
    <property type="evidence" value="ECO:0007669"/>
    <property type="project" value="TreeGrafter"/>
</dbReference>
<dbReference type="EC" id="6.1.1.16" evidence="12"/>
<comment type="catalytic activity">
    <reaction evidence="12">
        <text>tRNA(Cys) + L-cysteine + ATP = L-cysteinyl-tRNA(Cys) + AMP + diphosphate</text>
        <dbReference type="Rhea" id="RHEA:17773"/>
        <dbReference type="Rhea" id="RHEA-COMP:9661"/>
        <dbReference type="Rhea" id="RHEA-COMP:9679"/>
        <dbReference type="ChEBI" id="CHEBI:30616"/>
        <dbReference type="ChEBI" id="CHEBI:33019"/>
        <dbReference type="ChEBI" id="CHEBI:35235"/>
        <dbReference type="ChEBI" id="CHEBI:78442"/>
        <dbReference type="ChEBI" id="CHEBI:78517"/>
        <dbReference type="ChEBI" id="CHEBI:456215"/>
        <dbReference type="EC" id="6.1.1.16"/>
    </reaction>
</comment>
<dbReference type="InterPro" id="IPR024909">
    <property type="entry name" value="Cys-tRNA/MSH_ligase"/>
</dbReference>
<keyword evidence="11 12" id="KW-0030">Aminoacyl-tRNA synthetase</keyword>
<dbReference type="InterPro" id="IPR032678">
    <property type="entry name" value="tRNA-synt_1_cat_dom"/>
</dbReference>
<dbReference type="Gene3D" id="3.40.50.620">
    <property type="entry name" value="HUPs"/>
    <property type="match status" value="1"/>
</dbReference>
<dbReference type="SUPFAM" id="SSF47323">
    <property type="entry name" value="Anticodon-binding domain of a subclass of class I aminoacyl-tRNA synthetases"/>
    <property type="match status" value="1"/>
</dbReference>
<dbReference type="AlphaFoldDB" id="A0AAC9GFP6"/>
<evidence type="ECO:0000259" key="13">
    <source>
        <dbReference type="SMART" id="SM00840"/>
    </source>
</evidence>
<feature type="binding site" evidence="12">
    <location>
        <position position="460"/>
    </location>
    <ligand>
        <name>Zn(2+)</name>
        <dbReference type="ChEBI" id="CHEBI:29105"/>
    </ligand>
</feature>
<dbReference type="InterPro" id="IPR015803">
    <property type="entry name" value="Cys-tRNA-ligase"/>
</dbReference>
<keyword evidence="8 12" id="KW-0862">Zinc</keyword>
<gene>
    <name evidence="12 14" type="primary">cysS</name>
    <name evidence="14" type="ORF">DE8555_2077</name>
</gene>
<evidence type="ECO:0000256" key="11">
    <source>
        <dbReference type="ARBA" id="ARBA00023146"/>
    </source>
</evidence>
<keyword evidence="9 12" id="KW-0067">ATP-binding</keyword>
<dbReference type="CDD" id="cd00672">
    <property type="entry name" value="CysRS_core"/>
    <property type="match status" value="1"/>
</dbReference>
<dbReference type="NCBIfam" id="TIGR00435">
    <property type="entry name" value="cysS"/>
    <property type="match status" value="1"/>
</dbReference>
<dbReference type="InterPro" id="IPR015273">
    <property type="entry name" value="Cys-tRNA-synt_Ia_DALR"/>
</dbReference>
<feature type="binding site" evidence="12">
    <location>
        <position position="464"/>
    </location>
    <ligand>
        <name>Zn(2+)</name>
        <dbReference type="ChEBI" id="CHEBI:29105"/>
    </ligand>
</feature>
<dbReference type="SMART" id="SM00840">
    <property type="entry name" value="DALR_2"/>
    <property type="match status" value="1"/>
</dbReference>
<dbReference type="GO" id="GO:0006423">
    <property type="term" value="P:cysteinyl-tRNA aminoacylation"/>
    <property type="evidence" value="ECO:0007669"/>
    <property type="project" value="UniProtKB-UniRule"/>
</dbReference>
<feature type="domain" description="Cysteinyl-tRNA synthetase class Ia DALR" evidence="13">
    <location>
        <begin position="585"/>
        <end position="640"/>
    </location>
</feature>
<dbReference type="HAMAP" id="MF_00041">
    <property type="entry name" value="Cys_tRNA_synth"/>
    <property type="match status" value="1"/>
</dbReference>
<evidence type="ECO:0000256" key="4">
    <source>
        <dbReference type="ARBA" id="ARBA00022490"/>
    </source>
</evidence>
<dbReference type="SUPFAM" id="SSF52374">
    <property type="entry name" value="Nucleotidylyl transferase"/>
    <property type="match status" value="1"/>
</dbReference>
<evidence type="ECO:0000256" key="12">
    <source>
        <dbReference type="HAMAP-Rule" id="MF_00041"/>
    </source>
</evidence>
<feature type="binding site" evidence="12">
    <location>
        <position position="435"/>
    </location>
    <ligand>
        <name>Zn(2+)</name>
        <dbReference type="ChEBI" id="CHEBI:29105"/>
    </ligand>
</feature>
<dbReference type="EMBL" id="CP012393">
    <property type="protein sequence ID" value="ANW92606.1"/>
    <property type="molecule type" value="Genomic_DNA"/>
</dbReference>
<feature type="binding site" evidence="12">
    <location>
        <position position="511"/>
    </location>
    <ligand>
        <name>ATP</name>
        <dbReference type="ChEBI" id="CHEBI:30616"/>
    </ligand>
</feature>
<name>A0AAC9GFP6_NEIME</name>
<dbReference type="CDD" id="cd07963">
    <property type="entry name" value="Anticodon_Ia_Cys"/>
    <property type="match status" value="1"/>
</dbReference>
<keyword evidence="6 12" id="KW-0479">Metal-binding</keyword>
<dbReference type="Proteomes" id="UP000092966">
    <property type="component" value="Chromosome"/>
</dbReference>
<dbReference type="GO" id="GO:0004817">
    <property type="term" value="F:cysteine-tRNA ligase activity"/>
    <property type="evidence" value="ECO:0007669"/>
    <property type="project" value="UniProtKB-UniRule"/>
</dbReference>
<accession>A0AAC9GFP6</accession>
<dbReference type="Gene3D" id="1.20.120.1910">
    <property type="entry name" value="Cysteine-tRNA ligase, C-terminal anti-codon recognition domain"/>
    <property type="match status" value="1"/>
</dbReference>
<keyword evidence="5 12" id="KW-0436">Ligase</keyword>
<dbReference type="PANTHER" id="PTHR10890:SF3">
    <property type="entry name" value="CYSTEINE--TRNA LIGASE, CYTOPLASMIC"/>
    <property type="match status" value="1"/>
</dbReference>
<sequence length="699" mass="78906">MTTITEKRLTFAFPEDYYVTKYDEWEHYKIFQNSCNLRNKIDTNEKGKNGINQSVDDDNGSSGVDIIALHESTLWLIEIKDYYRLGLEPNAQSIDEKLSDLPYLIARKIRDSLAGLVSAKFKAAKQEEKDFSRLALDCNEIKIVLHIEMPSIRSKLYPSSSDLANLLKDKFKLSEFTKNFANCYAEPIFTNISHINNPQLRNVPWSVSTGTEQKLSSEQQRLIHNPMTTIYNTLTRQKEPFAPIDPENVRMYVCGMTVYDYCHLGHARVMVVFDMIARWLRECGYPLTYVRNITDIDDKIIARAAENGETIGELTARFIQAMHEDADALGVLRPDIEPKATENIPQMIAMIETLIQNGKAYPAANGDVYYAVREFAAYGQLSGKSLDDLRAGERVEVDGFKRDPLDFVLWKAAKAGEPAWESPWGNGRPGWHIECSAMSENLFGDTFDIHGGGADLQFPHHENEIAQSVGASGHTCGHDHAQTHHGQSIASHVKYWLHNGFIRVDGEKMSKSLGNFFTIREVLKQYDPEVVRFFILRAHYRSPLNYSDAHLDDAKGALTRLYTTLKNTPPADPMTSEADDDYTRRFYVAMNDDFDTVKAVAVLFELAGEVNKTNDAQLAGCLKALGGIIGLLQRDPTEFLQGGAASDGLSNEEIEDLIARRKQARSDKNWAESDRIRDLLNEHKIILEDNAGGTTWRRG</sequence>
<evidence type="ECO:0000256" key="9">
    <source>
        <dbReference type="ARBA" id="ARBA00022840"/>
    </source>
</evidence>
<dbReference type="PRINTS" id="PR00983">
    <property type="entry name" value="TRNASYNTHCYS"/>
</dbReference>
<keyword evidence="10 12" id="KW-0648">Protein biosynthesis</keyword>
<dbReference type="InterPro" id="IPR056411">
    <property type="entry name" value="CysS_C"/>
</dbReference>
<protein>
    <recommendedName>
        <fullName evidence="12">Cysteine--tRNA ligase</fullName>
        <ecNumber evidence="12">6.1.1.16</ecNumber>
    </recommendedName>
    <alternativeName>
        <fullName evidence="12">Cysteinyl-tRNA synthetase</fullName>
        <shortName evidence="12">CysRS</shortName>
    </alternativeName>
</protein>
<proteinExistence type="inferred from homology"/>
<evidence type="ECO:0000256" key="6">
    <source>
        <dbReference type="ARBA" id="ARBA00022723"/>
    </source>
</evidence>
<keyword evidence="4 12" id="KW-0963">Cytoplasm</keyword>
<evidence type="ECO:0000256" key="3">
    <source>
        <dbReference type="ARBA" id="ARBA00011245"/>
    </source>
</evidence>
<evidence type="ECO:0000256" key="8">
    <source>
        <dbReference type="ARBA" id="ARBA00022833"/>
    </source>
</evidence>
<reference evidence="14 15" key="1">
    <citation type="submission" date="2015-07" db="EMBL/GenBank/DDBJ databases">
        <title>Comparative genome sequencing reveals within-host evolution of Neisseria meningitidis during.</title>
        <authorList>
            <person name="Klughammer J."/>
            <person name="Dittrich M."/>
            <person name="Mueller T."/>
            <person name="Blom J."/>
            <person name="Goesmann A."/>
            <person name="Vogel U."/>
            <person name="Frosch M."/>
            <person name="Bock C."/>
            <person name="Schoen C."/>
        </authorList>
    </citation>
    <scope>NUCLEOTIDE SEQUENCE [LARGE SCALE GENOMIC DNA]</scope>
    <source>
        <strain evidence="14 15">DE8555</strain>
    </source>
</reference>
<evidence type="ECO:0000256" key="10">
    <source>
        <dbReference type="ARBA" id="ARBA00022917"/>
    </source>
</evidence>
<dbReference type="PANTHER" id="PTHR10890">
    <property type="entry name" value="CYSTEINYL-TRNA SYNTHETASE"/>
    <property type="match status" value="1"/>
</dbReference>
<dbReference type="InterPro" id="IPR009080">
    <property type="entry name" value="tRNAsynth_Ia_anticodon-bd"/>
</dbReference>
<evidence type="ECO:0000313" key="15">
    <source>
        <dbReference type="Proteomes" id="UP000092966"/>
    </source>
</evidence>
<comment type="subcellular location">
    <subcellularLocation>
        <location evidence="1 12">Cytoplasm</location>
    </subcellularLocation>
</comment>
<organism evidence="14 15">
    <name type="scientific">Neisseria meningitidis</name>
    <dbReference type="NCBI Taxonomy" id="487"/>
    <lineage>
        <taxon>Bacteria</taxon>
        <taxon>Pseudomonadati</taxon>
        <taxon>Pseudomonadota</taxon>
        <taxon>Betaproteobacteria</taxon>
        <taxon>Neisseriales</taxon>
        <taxon>Neisseriaceae</taxon>
        <taxon>Neisseria</taxon>
    </lineage>
</organism>
<dbReference type="GO" id="GO:0008270">
    <property type="term" value="F:zinc ion binding"/>
    <property type="evidence" value="ECO:0007669"/>
    <property type="project" value="UniProtKB-UniRule"/>
</dbReference>